<dbReference type="KEGG" id="ang:An11g08590"/>
<name>A0AAJ8BY35_ASPNG</name>
<accession>A0AAJ8BY35</accession>
<reference evidence="1" key="2">
    <citation type="submission" date="2025-08" db="UniProtKB">
        <authorList>
            <consortium name="RefSeq"/>
        </authorList>
    </citation>
    <scope>IDENTIFICATION</scope>
</reference>
<dbReference type="AlphaFoldDB" id="A0AAJ8BY35"/>
<dbReference type="GeneID" id="84592385"/>
<evidence type="ECO:0000313" key="1">
    <source>
        <dbReference type="RefSeq" id="XP_059604365.1"/>
    </source>
</evidence>
<gene>
    <name evidence="1" type="ORF">An11g08590</name>
</gene>
<dbReference type="RefSeq" id="XP_059604365.1">
    <property type="nucleotide sequence ID" value="XM_059750462.1"/>
</dbReference>
<dbReference type="VEuPathDB" id="FungiDB:An11g08590"/>
<sequence length="176" mass="19936">MDPVLVSNETNTAGISATFVSMKMTMFFRSCTAIRPWTKTNYRVCPYLPDSLYAVIIGNESACLVDFRTEEFEDVAMLAIVVKVARFSPCNQPRPSPAFSFSSAKKSRITGSNPNGLAKAIKHFLYHSIVCMIYGRWNIACKAVATELLNIIFVCQLKLVFQVLDQKVWSFTRWVW</sequence>
<protein>
    <submittedName>
        <fullName evidence="1">Uncharacterized protein</fullName>
    </submittedName>
</protein>
<organism evidence="1">
    <name type="scientific">Aspergillus niger</name>
    <dbReference type="NCBI Taxonomy" id="5061"/>
    <lineage>
        <taxon>Eukaryota</taxon>
        <taxon>Fungi</taxon>
        <taxon>Dikarya</taxon>
        <taxon>Ascomycota</taxon>
        <taxon>Pezizomycotina</taxon>
        <taxon>Eurotiomycetes</taxon>
        <taxon>Eurotiomycetidae</taxon>
        <taxon>Eurotiales</taxon>
        <taxon>Aspergillaceae</taxon>
        <taxon>Aspergillus</taxon>
        <taxon>Aspergillus subgen. Circumdati</taxon>
    </lineage>
</organism>
<proteinExistence type="predicted"/>
<reference evidence="1" key="1">
    <citation type="submission" date="2025-02" db="EMBL/GenBank/DDBJ databases">
        <authorList>
            <consortium name="NCBI Genome Project"/>
        </authorList>
    </citation>
    <scope>NUCLEOTIDE SEQUENCE</scope>
</reference>